<dbReference type="GO" id="GO:0005886">
    <property type="term" value="C:plasma membrane"/>
    <property type="evidence" value="ECO:0007669"/>
    <property type="project" value="UniProtKB-SubCell"/>
</dbReference>
<dbReference type="Proteomes" id="UP000294927">
    <property type="component" value="Unassembled WGS sequence"/>
</dbReference>
<sequence>MTTIDQERAPRTAAAPRRTSDTRRSFGRRVAGFVGKWLVFAVCVVLWQLATVSADEPYFPTPQVIGSKMVDLWLSGPPAHLFLTDQVAVDVLPSVLRILGGWAAASVIGITLGLVLGRSDKAYDYLSPTLNFLRSIPPPALLPVFFVLFPLGTPMQLAMIIFGVIWPILLNTIDGAHTLDETVVETTRSMRLSKLRFLATVVFPAALPKIFAGLRVSLSLALILMVISELKGGDDGLGAQMILAQRNFDLPAMWAGIVLLGILGYVLNALLLAVQNRVIGWHTRSKSLTGR</sequence>
<evidence type="ECO:0000313" key="11">
    <source>
        <dbReference type="Proteomes" id="UP000294927"/>
    </source>
</evidence>
<dbReference type="RefSeq" id="WP_133907642.1">
    <property type="nucleotide sequence ID" value="NZ_SOCP01000019.1"/>
</dbReference>
<feature type="domain" description="ABC transmembrane type-1" evidence="9">
    <location>
        <begin position="91"/>
        <end position="271"/>
    </location>
</feature>
<organism evidence="10 11">
    <name type="scientific">Actinophytocola oryzae</name>
    <dbReference type="NCBI Taxonomy" id="502181"/>
    <lineage>
        <taxon>Bacteria</taxon>
        <taxon>Bacillati</taxon>
        <taxon>Actinomycetota</taxon>
        <taxon>Actinomycetes</taxon>
        <taxon>Pseudonocardiales</taxon>
        <taxon>Pseudonocardiaceae</taxon>
    </lineage>
</organism>
<feature type="transmembrane region" description="Helical" evidence="7">
    <location>
        <begin position="252"/>
        <end position="274"/>
    </location>
</feature>
<dbReference type="PROSITE" id="PS50928">
    <property type="entry name" value="ABC_TM1"/>
    <property type="match status" value="1"/>
</dbReference>
<dbReference type="EMBL" id="SOCP01000019">
    <property type="protein sequence ID" value="TDV41856.1"/>
    <property type="molecule type" value="Genomic_DNA"/>
</dbReference>
<evidence type="ECO:0000259" key="9">
    <source>
        <dbReference type="PROSITE" id="PS50928"/>
    </source>
</evidence>
<evidence type="ECO:0000256" key="4">
    <source>
        <dbReference type="ARBA" id="ARBA00022692"/>
    </source>
</evidence>
<evidence type="ECO:0000256" key="7">
    <source>
        <dbReference type="RuleBase" id="RU363032"/>
    </source>
</evidence>
<gene>
    <name evidence="10" type="ORF">CLV71_119178</name>
</gene>
<dbReference type="Gene3D" id="1.10.3720.10">
    <property type="entry name" value="MetI-like"/>
    <property type="match status" value="1"/>
</dbReference>
<keyword evidence="2 7" id="KW-0813">Transport</keyword>
<evidence type="ECO:0000256" key="1">
    <source>
        <dbReference type="ARBA" id="ARBA00004651"/>
    </source>
</evidence>
<keyword evidence="11" id="KW-1185">Reference proteome</keyword>
<dbReference type="GO" id="GO:0055085">
    <property type="term" value="P:transmembrane transport"/>
    <property type="evidence" value="ECO:0007669"/>
    <property type="project" value="InterPro"/>
</dbReference>
<comment type="caution">
    <text evidence="10">The sequence shown here is derived from an EMBL/GenBank/DDBJ whole genome shotgun (WGS) entry which is preliminary data.</text>
</comment>
<feature type="region of interest" description="Disordered" evidence="8">
    <location>
        <begin position="1"/>
        <end position="20"/>
    </location>
</feature>
<dbReference type="Pfam" id="PF00528">
    <property type="entry name" value="BPD_transp_1"/>
    <property type="match status" value="1"/>
</dbReference>
<keyword evidence="4 7" id="KW-0812">Transmembrane</keyword>
<dbReference type="InterPro" id="IPR000515">
    <property type="entry name" value="MetI-like"/>
</dbReference>
<dbReference type="InterPro" id="IPR035906">
    <property type="entry name" value="MetI-like_sf"/>
</dbReference>
<proteinExistence type="inferred from homology"/>
<keyword evidence="6 7" id="KW-0472">Membrane</keyword>
<protein>
    <submittedName>
        <fullName evidence="10">ABC-type nitrate/sulfonate/bicarbonate transport system permease component</fullName>
    </submittedName>
</protein>
<evidence type="ECO:0000256" key="8">
    <source>
        <dbReference type="SAM" id="MobiDB-lite"/>
    </source>
</evidence>
<feature type="transmembrane region" description="Helical" evidence="7">
    <location>
        <begin position="95"/>
        <end position="117"/>
    </location>
</feature>
<feature type="transmembrane region" description="Helical" evidence="7">
    <location>
        <begin position="197"/>
        <end position="227"/>
    </location>
</feature>
<comment type="subcellular location">
    <subcellularLocation>
        <location evidence="1 7">Cell membrane</location>
        <topology evidence="1 7">Multi-pass membrane protein</topology>
    </subcellularLocation>
</comment>
<evidence type="ECO:0000313" key="10">
    <source>
        <dbReference type="EMBL" id="TDV41856.1"/>
    </source>
</evidence>
<feature type="transmembrane region" description="Helical" evidence="7">
    <location>
        <begin position="129"/>
        <end position="151"/>
    </location>
</feature>
<evidence type="ECO:0000256" key="6">
    <source>
        <dbReference type="ARBA" id="ARBA00023136"/>
    </source>
</evidence>
<dbReference type="AlphaFoldDB" id="A0A4R7V323"/>
<accession>A0A4R7V323</accession>
<keyword evidence="5 7" id="KW-1133">Transmembrane helix</keyword>
<evidence type="ECO:0000256" key="3">
    <source>
        <dbReference type="ARBA" id="ARBA00022475"/>
    </source>
</evidence>
<feature type="transmembrane region" description="Helical" evidence="7">
    <location>
        <begin position="30"/>
        <end position="50"/>
    </location>
</feature>
<comment type="similarity">
    <text evidence="7">Belongs to the binding-protein-dependent transport system permease family.</text>
</comment>
<evidence type="ECO:0000256" key="2">
    <source>
        <dbReference type="ARBA" id="ARBA00022448"/>
    </source>
</evidence>
<evidence type="ECO:0000256" key="5">
    <source>
        <dbReference type="ARBA" id="ARBA00022989"/>
    </source>
</evidence>
<dbReference type="SUPFAM" id="SSF161098">
    <property type="entry name" value="MetI-like"/>
    <property type="match status" value="1"/>
</dbReference>
<dbReference type="OrthoDB" id="3173654at2"/>
<reference evidence="10 11" key="1">
    <citation type="submission" date="2019-03" db="EMBL/GenBank/DDBJ databases">
        <title>Genomic Encyclopedia of Archaeal and Bacterial Type Strains, Phase II (KMG-II): from individual species to whole genera.</title>
        <authorList>
            <person name="Goeker M."/>
        </authorList>
    </citation>
    <scope>NUCLEOTIDE SEQUENCE [LARGE SCALE GENOMIC DNA]</scope>
    <source>
        <strain evidence="10 11">DSM 45499</strain>
    </source>
</reference>
<dbReference type="PANTHER" id="PTHR30151:SF0">
    <property type="entry name" value="ABC TRANSPORTER PERMEASE PROTEIN MJ0413-RELATED"/>
    <property type="match status" value="1"/>
</dbReference>
<dbReference type="CDD" id="cd06261">
    <property type="entry name" value="TM_PBP2"/>
    <property type="match status" value="1"/>
</dbReference>
<feature type="compositionally biased region" description="Basic and acidic residues" evidence="8">
    <location>
        <begin position="1"/>
        <end position="10"/>
    </location>
</feature>
<name>A0A4R7V323_9PSEU</name>
<feature type="transmembrane region" description="Helical" evidence="7">
    <location>
        <begin position="157"/>
        <end position="176"/>
    </location>
</feature>
<dbReference type="PANTHER" id="PTHR30151">
    <property type="entry name" value="ALKANE SULFONATE ABC TRANSPORTER-RELATED, MEMBRANE SUBUNIT"/>
    <property type="match status" value="1"/>
</dbReference>
<keyword evidence="3" id="KW-1003">Cell membrane</keyword>